<comment type="caution">
    <text evidence="6">The sequence shown here is derived from an EMBL/GenBank/DDBJ whole genome shotgun (WGS) entry which is preliminary data.</text>
</comment>
<dbReference type="AlphaFoldDB" id="A0A0D0L7C0"/>
<protein>
    <recommendedName>
        <fullName evidence="5">HTH araC/xylS-type domain-containing protein</fullName>
    </recommendedName>
</protein>
<dbReference type="SUPFAM" id="SSF51215">
    <property type="entry name" value="Regulatory protein AraC"/>
    <property type="match status" value="1"/>
</dbReference>
<sequence>MPPKDAHPGLRISPFIDRLAHKATMVANAREGYATSTHAHDCDMLFVPLAGRFDIVDARGDALQSSPGHFLWFAAGAAHATSAQTLRQTHVAVYVDSEFWEMALRAQGVHAPAQGMRAGSAALTALSQQMLSLAQAGETEERVVAHCGALVMEAARLTAHPLVQPNDRGAPAQVLAALLADDIEADLARALSLDAFAERHRLSRRQVERIFKTAFEVSPLEFQQRKRLERARYLLETTGDSVLSVAQQVGWESGSYLSRMLGKAWSMTAAQIRASAPHP</sequence>
<evidence type="ECO:0000313" key="6">
    <source>
        <dbReference type="EMBL" id="KIQ25053.1"/>
    </source>
</evidence>
<evidence type="ECO:0000256" key="1">
    <source>
        <dbReference type="ARBA" id="ARBA00022490"/>
    </source>
</evidence>
<evidence type="ECO:0000256" key="2">
    <source>
        <dbReference type="ARBA" id="ARBA00023015"/>
    </source>
</evidence>
<name>A0A0D0L7C0_VARPD</name>
<dbReference type="SMART" id="SM00342">
    <property type="entry name" value="HTH_ARAC"/>
    <property type="match status" value="1"/>
</dbReference>
<accession>A0A0D0L7C0</accession>
<evidence type="ECO:0000256" key="3">
    <source>
        <dbReference type="ARBA" id="ARBA00023125"/>
    </source>
</evidence>
<dbReference type="GO" id="GO:0003700">
    <property type="term" value="F:DNA-binding transcription factor activity"/>
    <property type="evidence" value="ECO:0007669"/>
    <property type="project" value="InterPro"/>
</dbReference>
<dbReference type="InterPro" id="IPR014710">
    <property type="entry name" value="RmlC-like_jellyroll"/>
</dbReference>
<dbReference type="InterPro" id="IPR050204">
    <property type="entry name" value="AraC_XylS_family_regulators"/>
</dbReference>
<keyword evidence="4" id="KW-0804">Transcription</keyword>
<reference evidence="6 7" key="1">
    <citation type="submission" date="2014-12" db="EMBL/GenBank/DDBJ databases">
        <title>16Stimator: statistical estimation of ribosomal gene copy numbers from draft genome assemblies.</title>
        <authorList>
            <person name="Perisin M.A."/>
            <person name="Vetter M."/>
            <person name="Gilbert J.A."/>
            <person name="Bergelson J."/>
        </authorList>
    </citation>
    <scope>NUCLEOTIDE SEQUENCE [LARGE SCALE GENOMIC DNA]</scope>
    <source>
        <strain evidence="6 7">MEDvA23</strain>
    </source>
</reference>
<dbReference type="InterPro" id="IPR009057">
    <property type="entry name" value="Homeodomain-like_sf"/>
</dbReference>
<dbReference type="PROSITE" id="PS01124">
    <property type="entry name" value="HTH_ARAC_FAMILY_2"/>
    <property type="match status" value="1"/>
</dbReference>
<dbReference type="InterPro" id="IPR018060">
    <property type="entry name" value="HTH_AraC"/>
</dbReference>
<dbReference type="GO" id="GO:0043565">
    <property type="term" value="F:sequence-specific DNA binding"/>
    <property type="evidence" value="ECO:0007669"/>
    <property type="project" value="InterPro"/>
</dbReference>
<evidence type="ECO:0000256" key="4">
    <source>
        <dbReference type="ARBA" id="ARBA00023163"/>
    </source>
</evidence>
<feature type="domain" description="HTH araC/xylS-type" evidence="5">
    <location>
        <begin position="177"/>
        <end position="275"/>
    </location>
</feature>
<keyword evidence="2" id="KW-0805">Transcription regulation</keyword>
<evidence type="ECO:0000313" key="7">
    <source>
        <dbReference type="Proteomes" id="UP000032067"/>
    </source>
</evidence>
<dbReference type="EMBL" id="JXQQ01000071">
    <property type="protein sequence ID" value="KIQ25053.1"/>
    <property type="molecule type" value="Genomic_DNA"/>
</dbReference>
<gene>
    <name evidence="6" type="ORF">RT97_24620</name>
</gene>
<dbReference type="OrthoDB" id="3631840at2"/>
<dbReference type="PANTHER" id="PTHR46796:SF13">
    <property type="entry name" value="HTH-TYPE TRANSCRIPTIONAL ACTIVATOR RHAS"/>
    <property type="match status" value="1"/>
</dbReference>
<dbReference type="InterPro" id="IPR037923">
    <property type="entry name" value="HTH-like"/>
</dbReference>
<dbReference type="Proteomes" id="UP000032067">
    <property type="component" value="Unassembled WGS sequence"/>
</dbReference>
<dbReference type="Gene3D" id="1.10.10.60">
    <property type="entry name" value="Homeodomain-like"/>
    <property type="match status" value="1"/>
</dbReference>
<evidence type="ECO:0000259" key="5">
    <source>
        <dbReference type="PROSITE" id="PS01124"/>
    </source>
</evidence>
<dbReference type="Pfam" id="PF12833">
    <property type="entry name" value="HTH_18"/>
    <property type="match status" value="1"/>
</dbReference>
<dbReference type="SUPFAM" id="SSF46689">
    <property type="entry name" value="Homeodomain-like"/>
    <property type="match status" value="1"/>
</dbReference>
<organism evidence="6 7">
    <name type="scientific">Variovorax paradoxus</name>
    <dbReference type="NCBI Taxonomy" id="34073"/>
    <lineage>
        <taxon>Bacteria</taxon>
        <taxon>Pseudomonadati</taxon>
        <taxon>Pseudomonadota</taxon>
        <taxon>Betaproteobacteria</taxon>
        <taxon>Burkholderiales</taxon>
        <taxon>Comamonadaceae</taxon>
        <taxon>Variovorax</taxon>
    </lineage>
</organism>
<dbReference type="PANTHER" id="PTHR46796">
    <property type="entry name" value="HTH-TYPE TRANSCRIPTIONAL ACTIVATOR RHAS-RELATED"/>
    <property type="match status" value="1"/>
</dbReference>
<proteinExistence type="predicted"/>
<dbReference type="RefSeq" id="WP_042581478.1">
    <property type="nucleotide sequence ID" value="NZ_JXQQ01000071.1"/>
</dbReference>
<keyword evidence="3" id="KW-0238">DNA-binding</keyword>
<keyword evidence="1" id="KW-0963">Cytoplasm</keyword>
<dbReference type="Gene3D" id="2.60.120.10">
    <property type="entry name" value="Jelly Rolls"/>
    <property type="match status" value="1"/>
</dbReference>